<dbReference type="PANTHER" id="PTHR38471">
    <property type="entry name" value="FOUR HELIX BUNDLE PROTEIN"/>
    <property type="match status" value="1"/>
</dbReference>
<organism evidence="1 2">
    <name type="scientific">Larkinella punicea</name>
    <dbReference type="NCBI Taxonomy" id="2315727"/>
    <lineage>
        <taxon>Bacteria</taxon>
        <taxon>Pseudomonadati</taxon>
        <taxon>Bacteroidota</taxon>
        <taxon>Cytophagia</taxon>
        <taxon>Cytophagales</taxon>
        <taxon>Spirosomataceae</taxon>
        <taxon>Larkinella</taxon>
    </lineage>
</organism>
<dbReference type="AlphaFoldDB" id="A0A368JPA4"/>
<dbReference type="CDD" id="cd16377">
    <property type="entry name" value="23S_rRNA_IVP_like"/>
    <property type="match status" value="1"/>
</dbReference>
<dbReference type="Proteomes" id="UP000253383">
    <property type="component" value="Unassembled WGS sequence"/>
</dbReference>
<proteinExistence type="predicted"/>
<dbReference type="Pfam" id="PF05635">
    <property type="entry name" value="23S_rRNA_IVP"/>
    <property type="match status" value="1"/>
</dbReference>
<dbReference type="RefSeq" id="WP_114407467.1">
    <property type="nucleotide sequence ID" value="NZ_QOWE01000015.1"/>
</dbReference>
<sequence>METHNFRNLKVWQLSVDFVTAIYQLTTLFPNDEKFGLSSQIKRSAVSIPSNIAEGSGRGSNKEFARFLSISLASSYELETQLIVANRLNFLAETIVQEIIRKLHEIQKMIFSLHKKFESQISS</sequence>
<protein>
    <submittedName>
        <fullName evidence="1">Four helix bundle protein</fullName>
    </submittedName>
</protein>
<keyword evidence="2" id="KW-1185">Reference proteome</keyword>
<dbReference type="Gene3D" id="1.20.1440.60">
    <property type="entry name" value="23S rRNA-intervening sequence"/>
    <property type="match status" value="1"/>
</dbReference>
<name>A0A368JPA4_9BACT</name>
<evidence type="ECO:0000313" key="1">
    <source>
        <dbReference type="EMBL" id="RCR68001.1"/>
    </source>
</evidence>
<dbReference type="SUPFAM" id="SSF158446">
    <property type="entry name" value="IVS-encoded protein-like"/>
    <property type="match status" value="1"/>
</dbReference>
<reference evidence="1 2" key="1">
    <citation type="submission" date="2018-07" db="EMBL/GenBank/DDBJ databases">
        <title>Genome analysis of Larkinella rosea.</title>
        <authorList>
            <person name="Zhou Z."/>
            <person name="Wang G."/>
        </authorList>
    </citation>
    <scope>NUCLEOTIDE SEQUENCE [LARGE SCALE GENOMIC DNA]</scope>
    <source>
        <strain evidence="2">zzj9</strain>
    </source>
</reference>
<evidence type="ECO:0000313" key="2">
    <source>
        <dbReference type="Proteomes" id="UP000253383"/>
    </source>
</evidence>
<dbReference type="InterPro" id="IPR036583">
    <property type="entry name" value="23S_rRNA_IVS_sf"/>
</dbReference>
<accession>A0A368JPA4</accession>
<dbReference type="NCBIfam" id="TIGR02436">
    <property type="entry name" value="four helix bundle protein"/>
    <property type="match status" value="1"/>
</dbReference>
<dbReference type="InterPro" id="IPR012657">
    <property type="entry name" value="23S_rRNA-intervening_sequence"/>
</dbReference>
<dbReference type="OrthoDB" id="9811959at2"/>
<gene>
    <name evidence="1" type="ORF">DUE52_18200</name>
</gene>
<dbReference type="EMBL" id="QOWE01000015">
    <property type="protein sequence ID" value="RCR68001.1"/>
    <property type="molecule type" value="Genomic_DNA"/>
</dbReference>
<comment type="caution">
    <text evidence="1">The sequence shown here is derived from an EMBL/GenBank/DDBJ whole genome shotgun (WGS) entry which is preliminary data.</text>
</comment>
<dbReference type="PANTHER" id="PTHR38471:SF2">
    <property type="entry name" value="FOUR HELIX BUNDLE PROTEIN"/>
    <property type="match status" value="1"/>
</dbReference>